<dbReference type="AlphaFoldDB" id="A0A1I1F1L0"/>
<name>A0A1I1F1L0_NATHA</name>
<dbReference type="EMBL" id="FOKW01000003">
    <property type="protein sequence ID" value="SFB93295.1"/>
    <property type="molecule type" value="Genomic_DNA"/>
</dbReference>
<reference evidence="3" key="1">
    <citation type="submission" date="2016-10" db="EMBL/GenBank/DDBJ databases">
        <authorList>
            <person name="Varghese N."/>
            <person name="Submissions S."/>
        </authorList>
    </citation>
    <scope>NUCLEOTIDE SEQUENCE [LARGE SCALE GENOMIC DNA]</scope>
    <source>
        <strain evidence="3">DSM 13078</strain>
    </source>
</reference>
<accession>A0A1I1F1L0</accession>
<evidence type="ECO:0000256" key="1">
    <source>
        <dbReference type="SAM" id="MobiDB-lite"/>
    </source>
</evidence>
<dbReference type="RefSeq" id="WP_089786638.1">
    <property type="nucleotide sequence ID" value="NZ_FOKW01000003.1"/>
</dbReference>
<keyword evidence="3" id="KW-1185">Reference proteome</keyword>
<organism evidence="2 3">
    <name type="scientific">Natronobacterium haloterrestre</name>
    <name type="common">Halobiforma haloterrestris</name>
    <dbReference type="NCBI Taxonomy" id="148448"/>
    <lineage>
        <taxon>Archaea</taxon>
        <taxon>Methanobacteriati</taxon>
        <taxon>Methanobacteriota</taxon>
        <taxon>Stenosarchaea group</taxon>
        <taxon>Halobacteria</taxon>
        <taxon>Halobacteriales</taxon>
        <taxon>Natrialbaceae</taxon>
        <taxon>Natronobacterium</taxon>
    </lineage>
</organism>
<feature type="region of interest" description="Disordered" evidence="1">
    <location>
        <begin position="1"/>
        <end position="79"/>
    </location>
</feature>
<dbReference type="OrthoDB" id="170691at2157"/>
<proteinExistence type="predicted"/>
<evidence type="ECO:0000313" key="2">
    <source>
        <dbReference type="EMBL" id="SFB93295.1"/>
    </source>
</evidence>
<feature type="compositionally biased region" description="Basic and acidic residues" evidence="1">
    <location>
        <begin position="38"/>
        <end position="55"/>
    </location>
</feature>
<dbReference type="Proteomes" id="UP000199161">
    <property type="component" value="Unassembled WGS sequence"/>
</dbReference>
<protein>
    <submittedName>
        <fullName evidence="2">Uncharacterized protein</fullName>
    </submittedName>
</protein>
<evidence type="ECO:0000313" key="3">
    <source>
        <dbReference type="Proteomes" id="UP000199161"/>
    </source>
</evidence>
<sequence>MTATDANVDGDSETDRTERLRSVYLSVTDGEAEPTVETQREEAKTRELREKRAEEAVGPAELHGLDDAIDDPDPSNAPS</sequence>
<gene>
    <name evidence="2" type="ORF">SAMN05444422_103116</name>
</gene>